<evidence type="ECO:0000256" key="3">
    <source>
        <dbReference type="ARBA" id="ARBA00022630"/>
    </source>
</evidence>
<dbReference type="GO" id="GO:0000049">
    <property type="term" value="F:tRNA binding"/>
    <property type="evidence" value="ECO:0007669"/>
    <property type="project" value="UniProtKB-UniRule"/>
</dbReference>
<dbReference type="FunCoup" id="A0A7X0MY73">
    <property type="interactions" value="129"/>
</dbReference>
<dbReference type="InterPro" id="IPR032886">
    <property type="entry name" value="DusC"/>
</dbReference>
<evidence type="ECO:0000256" key="1">
    <source>
        <dbReference type="ARBA" id="ARBA00001917"/>
    </source>
</evidence>
<comment type="caution">
    <text evidence="14">The sequence shown here is derived from an EMBL/GenBank/DDBJ whole genome shotgun (WGS) entry which is preliminary data.</text>
</comment>
<comment type="similarity">
    <text evidence="9">Belongs to the Dus family. DusC subfamily.</text>
</comment>
<accession>A0A7X0MY73</accession>
<evidence type="ECO:0000256" key="12">
    <source>
        <dbReference type="PIRSR" id="PIRSR006621-2"/>
    </source>
</evidence>
<dbReference type="EC" id="1.3.1.-" evidence="9"/>
<evidence type="ECO:0000256" key="6">
    <source>
        <dbReference type="ARBA" id="ARBA00022857"/>
    </source>
</evidence>
<evidence type="ECO:0000256" key="2">
    <source>
        <dbReference type="ARBA" id="ARBA00022555"/>
    </source>
</evidence>
<feature type="binding site" evidence="12">
    <location>
        <position position="168"/>
    </location>
    <ligand>
        <name>FMN</name>
        <dbReference type="ChEBI" id="CHEBI:58210"/>
    </ligand>
</feature>
<name>A0A7X0MY73_9GAMM</name>
<feature type="binding site" evidence="9">
    <location>
        <begin position="199"/>
        <end position="201"/>
    </location>
    <ligand>
        <name>FMN</name>
        <dbReference type="ChEBI" id="CHEBI:58210"/>
    </ligand>
</feature>
<dbReference type="Proteomes" id="UP000528457">
    <property type="component" value="Unassembled WGS sequence"/>
</dbReference>
<dbReference type="Gene3D" id="1.20.225.30">
    <property type="entry name" value="Dihydrouridine synthase, C-terminal recognition domain"/>
    <property type="match status" value="1"/>
</dbReference>
<feature type="domain" description="DUS-like FMN-binding" evidence="13">
    <location>
        <begin position="5"/>
        <end position="245"/>
    </location>
</feature>
<comment type="cofactor">
    <cofactor evidence="1 9 10 12">
        <name>FMN</name>
        <dbReference type="ChEBI" id="CHEBI:58210"/>
    </cofactor>
</comment>
<dbReference type="InterPro" id="IPR013785">
    <property type="entry name" value="Aldolase_TIM"/>
</dbReference>
<dbReference type="PANTHER" id="PTHR11082:SF26">
    <property type="entry name" value="TRNA-DIHYDROURIDINE(16) SYNTHASE"/>
    <property type="match status" value="1"/>
</dbReference>
<evidence type="ECO:0000313" key="14">
    <source>
        <dbReference type="EMBL" id="MBB6522769.1"/>
    </source>
</evidence>
<sequence length="321" mass="36203">MRIFLAPMEGVVDFQMRQLLTSIGGLDGCVTEFLRICDQRLPRRVFTKLCPELLQQSHTQSGTPVAFQLLGGNAEAMAFNAAKAASLGADSIDLNFGCPAKTVNRNDGGAKLLQEPNRIHTIVRAVREAVPNDIDVTAKIRLGFQDRSMGLENAHAIADAGAQRLVVHARSKSDAYRPPAYWNELQPIREQLGIPVIANGEIWSAEDLKRCAEQSGCEDFMIGRGLLARPDLALAIKHPDTHLAWDWQDILPLLLDFFRKGIEQYPEKYCGNRLKQWFMYLQRSYPEAERFFNSLKRLRGRDEIETLFAQHAKEQRIELAS</sequence>
<keyword evidence="2 9" id="KW-0820">tRNA-binding</keyword>
<evidence type="ECO:0000256" key="10">
    <source>
        <dbReference type="PIRNR" id="PIRNR006621"/>
    </source>
</evidence>
<dbReference type="CDD" id="cd02801">
    <property type="entry name" value="DUS_like_FMN"/>
    <property type="match status" value="1"/>
</dbReference>
<comment type="similarity">
    <text evidence="10">Belongs to the dus family.</text>
</comment>
<evidence type="ECO:0000256" key="8">
    <source>
        <dbReference type="ARBA" id="ARBA00023002"/>
    </source>
</evidence>
<keyword evidence="3 9" id="KW-0285">Flavoprotein</keyword>
<evidence type="ECO:0000256" key="5">
    <source>
        <dbReference type="ARBA" id="ARBA00022694"/>
    </source>
</evidence>
<keyword evidence="4 9" id="KW-0288">FMN</keyword>
<evidence type="ECO:0000256" key="11">
    <source>
        <dbReference type="PIRSR" id="PIRSR006621-1"/>
    </source>
</evidence>
<reference evidence="14 15" key="1">
    <citation type="submission" date="2020-08" db="EMBL/GenBank/DDBJ databases">
        <title>Genomic Encyclopedia of Type Strains, Phase IV (KMG-IV): sequencing the most valuable type-strain genomes for metagenomic binning, comparative biology and taxonomic classification.</title>
        <authorList>
            <person name="Goeker M."/>
        </authorList>
    </citation>
    <scope>NUCLEOTIDE SEQUENCE [LARGE SCALE GENOMIC DNA]</scope>
    <source>
        <strain evidence="14 15">DSM 22368</strain>
    </source>
</reference>
<keyword evidence="6 9" id="KW-0521">NADP</keyword>
<feature type="site" description="Interacts with tRNA" evidence="9">
    <location>
        <position position="95"/>
    </location>
</feature>
<dbReference type="PANTHER" id="PTHR11082">
    <property type="entry name" value="TRNA-DIHYDROURIDINE SYNTHASE"/>
    <property type="match status" value="1"/>
</dbReference>
<dbReference type="InterPro" id="IPR001269">
    <property type="entry name" value="DUS_fam"/>
</dbReference>
<feature type="binding site" evidence="9 12">
    <location>
        <position position="68"/>
    </location>
    <ligand>
        <name>FMN</name>
        <dbReference type="ChEBI" id="CHEBI:58210"/>
    </ligand>
</feature>
<comment type="catalytic activity">
    <reaction evidence="9">
        <text>5,6-dihydrouridine(16) in tRNA + NAD(+) = uridine(16) in tRNA + NADH + H(+)</text>
        <dbReference type="Rhea" id="RHEA:53380"/>
        <dbReference type="Rhea" id="RHEA-COMP:13543"/>
        <dbReference type="Rhea" id="RHEA-COMP:13544"/>
        <dbReference type="ChEBI" id="CHEBI:15378"/>
        <dbReference type="ChEBI" id="CHEBI:57540"/>
        <dbReference type="ChEBI" id="CHEBI:57945"/>
        <dbReference type="ChEBI" id="CHEBI:65315"/>
        <dbReference type="ChEBI" id="CHEBI:74443"/>
    </reaction>
</comment>
<dbReference type="InterPro" id="IPR018517">
    <property type="entry name" value="tRNA_hU_synthase_CS"/>
</dbReference>
<dbReference type="PROSITE" id="PS01136">
    <property type="entry name" value="UPF0034"/>
    <property type="match status" value="1"/>
</dbReference>
<comment type="function">
    <text evidence="9">Catalyzes the synthesis of 5,6-dihydrouridine (D), a modified base found in the D-loop of most tRNAs, via the reduction of the C5-C6 double bond in target uridines. Specifically modifies U16 in tRNAs.</text>
</comment>
<dbReference type="AlphaFoldDB" id="A0A7X0MY73"/>
<dbReference type="InterPro" id="IPR035587">
    <property type="entry name" value="DUS-like_FMN-bd"/>
</dbReference>
<feature type="site" description="Interacts with tRNA" evidence="9">
    <location>
        <position position="280"/>
    </location>
</feature>
<dbReference type="SUPFAM" id="SSF51395">
    <property type="entry name" value="FMN-linked oxidoreductases"/>
    <property type="match status" value="1"/>
</dbReference>
<evidence type="ECO:0000256" key="9">
    <source>
        <dbReference type="HAMAP-Rule" id="MF_02043"/>
    </source>
</evidence>
<dbReference type="GO" id="GO:0050660">
    <property type="term" value="F:flavin adenine dinucleotide binding"/>
    <property type="evidence" value="ECO:0007669"/>
    <property type="project" value="InterPro"/>
</dbReference>
<dbReference type="InParanoid" id="A0A7X0MY73"/>
<dbReference type="Pfam" id="PF01207">
    <property type="entry name" value="Dus"/>
    <property type="match status" value="1"/>
</dbReference>
<evidence type="ECO:0000313" key="15">
    <source>
        <dbReference type="Proteomes" id="UP000528457"/>
    </source>
</evidence>
<dbReference type="GO" id="GO:0017150">
    <property type="term" value="F:tRNA dihydrouridine synthase activity"/>
    <property type="evidence" value="ECO:0007669"/>
    <property type="project" value="UniProtKB-UniRule"/>
</dbReference>
<feature type="site" description="Interacts with tRNA; defines subfamily-specific binding signature" evidence="9">
    <location>
        <position position="35"/>
    </location>
</feature>
<keyword evidence="8 9" id="KW-0560">Oxidoreductase</keyword>
<dbReference type="PIRSF" id="PIRSF006621">
    <property type="entry name" value="Dus"/>
    <property type="match status" value="1"/>
</dbReference>
<keyword evidence="7 9" id="KW-0694">RNA-binding</keyword>
<dbReference type="GO" id="GO:0010181">
    <property type="term" value="F:FMN binding"/>
    <property type="evidence" value="ECO:0007669"/>
    <property type="project" value="UniProtKB-UniRule"/>
</dbReference>
<dbReference type="Gene3D" id="3.20.20.70">
    <property type="entry name" value="Aldolase class I"/>
    <property type="match status" value="1"/>
</dbReference>
<evidence type="ECO:0000259" key="13">
    <source>
        <dbReference type="Pfam" id="PF01207"/>
    </source>
</evidence>
<feature type="site" description="Interacts with tRNA; defines subfamily-specific binding signature" evidence="9">
    <location>
        <position position="296"/>
    </location>
</feature>
<dbReference type="RefSeq" id="WP_166845247.1">
    <property type="nucleotide sequence ID" value="NZ_JAAONY010000002.1"/>
</dbReference>
<feature type="binding site" evidence="9 12">
    <location>
        <begin position="223"/>
        <end position="224"/>
    </location>
    <ligand>
        <name>FMN</name>
        <dbReference type="ChEBI" id="CHEBI:58210"/>
    </ligand>
</feature>
<evidence type="ECO:0000256" key="4">
    <source>
        <dbReference type="ARBA" id="ARBA00022643"/>
    </source>
</evidence>
<dbReference type="HAMAP" id="MF_02043">
    <property type="entry name" value="DusC_subfam"/>
    <property type="match status" value="1"/>
</dbReference>
<proteinExistence type="inferred from homology"/>
<keyword evidence="15" id="KW-1185">Reference proteome</keyword>
<feature type="site" description="Interacts with tRNA; defines subfamily-specific binding signature" evidence="9">
    <location>
        <position position="273"/>
    </location>
</feature>
<comment type="catalytic activity">
    <reaction evidence="9">
        <text>5,6-dihydrouridine(16) in tRNA + NADP(+) = uridine(16) in tRNA + NADPH + H(+)</text>
        <dbReference type="Rhea" id="RHEA:53376"/>
        <dbReference type="Rhea" id="RHEA-COMP:13543"/>
        <dbReference type="Rhea" id="RHEA-COMP:13544"/>
        <dbReference type="ChEBI" id="CHEBI:15378"/>
        <dbReference type="ChEBI" id="CHEBI:57783"/>
        <dbReference type="ChEBI" id="CHEBI:58349"/>
        <dbReference type="ChEBI" id="CHEBI:65315"/>
        <dbReference type="ChEBI" id="CHEBI:74443"/>
    </reaction>
</comment>
<keyword evidence="5 9" id="KW-0819">tRNA processing</keyword>
<feature type="site" description="Interacts with tRNA" evidence="9">
    <location>
        <position position="176"/>
    </location>
</feature>
<evidence type="ECO:0000256" key="7">
    <source>
        <dbReference type="ARBA" id="ARBA00022884"/>
    </source>
</evidence>
<organism evidence="14 15">
    <name type="scientific">Pseudoteredinibacter isoporae</name>
    <dbReference type="NCBI Taxonomy" id="570281"/>
    <lineage>
        <taxon>Bacteria</taxon>
        <taxon>Pseudomonadati</taxon>
        <taxon>Pseudomonadota</taxon>
        <taxon>Gammaproteobacteria</taxon>
        <taxon>Cellvibrionales</taxon>
        <taxon>Cellvibrionaceae</taxon>
        <taxon>Pseudoteredinibacter</taxon>
    </lineage>
</organism>
<feature type="binding site" evidence="9 12">
    <location>
        <position position="139"/>
    </location>
    <ligand>
        <name>FMN</name>
        <dbReference type="ChEBI" id="CHEBI:58210"/>
    </ligand>
</feature>
<keyword evidence="12" id="KW-0547">Nucleotide-binding</keyword>
<dbReference type="EMBL" id="JACHHT010000002">
    <property type="protein sequence ID" value="MBB6522769.1"/>
    <property type="molecule type" value="Genomic_DNA"/>
</dbReference>
<feature type="active site" description="Proton donor" evidence="9 11">
    <location>
        <position position="98"/>
    </location>
</feature>
<feature type="site" description="Interacts with tRNA; defines subfamily-specific binding signature" evidence="9">
    <location>
        <position position="275"/>
    </location>
</feature>
<dbReference type="InterPro" id="IPR042270">
    <property type="entry name" value="DusC_C"/>
</dbReference>
<gene>
    <name evidence="9" type="primary">dusC</name>
    <name evidence="14" type="ORF">HNR48_003054</name>
</gene>
<protein>
    <recommendedName>
        <fullName evidence="9">tRNA-dihydrouridine(16) synthase</fullName>
        <ecNumber evidence="9">1.3.1.-</ecNumber>
    </recommendedName>
    <alternativeName>
        <fullName evidence="9">U16-specific dihydrouridine synthase</fullName>
        <shortName evidence="9">U16-specific Dus</shortName>
    </alternativeName>
    <alternativeName>
        <fullName evidence="9">tRNA-dihydrouridine synthase C</fullName>
    </alternativeName>
</protein>